<protein>
    <submittedName>
        <fullName evidence="2">Uncharacterized protein</fullName>
    </submittedName>
</protein>
<keyword evidence="3" id="KW-1185">Reference proteome</keyword>
<proteinExistence type="predicted"/>
<dbReference type="AlphaFoldDB" id="A0A8H5LCK7"/>
<gene>
    <name evidence="2" type="ORF">FPANT_6698</name>
</gene>
<feature type="compositionally biased region" description="Low complexity" evidence="1">
    <location>
        <begin position="193"/>
        <end position="202"/>
    </location>
</feature>
<accession>A0A8H5LCK7</accession>
<evidence type="ECO:0000313" key="3">
    <source>
        <dbReference type="Proteomes" id="UP000544095"/>
    </source>
</evidence>
<dbReference type="EMBL" id="JAAOAR010000321">
    <property type="protein sequence ID" value="KAF5588166.1"/>
    <property type="molecule type" value="Genomic_DNA"/>
</dbReference>
<organism evidence="2 3">
    <name type="scientific">Fusarium pseudoanthophilum</name>
    <dbReference type="NCBI Taxonomy" id="48495"/>
    <lineage>
        <taxon>Eukaryota</taxon>
        <taxon>Fungi</taxon>
        <taxon>Dikarya</taxon>
        <taxon>Ascomycota</taxon>
        <taxon>Pezizomycotina</taxon>
        <taxon>Sordariomycetes</taxon>
        <taxon>Hypocreomycetidae</taxon>
        <taxon>Hypocreales</taxon>
        <taxon>Nectriaceae</taxon>
        <taxon>Fusarium</taxon>
        <taxon>Fusarium fujikuroi species complex</taxon>
    </lineage>
</organism>
<name>A0A8H5LCK7_9HYPO</name>
<sequence length="280" mass="30552">MLPPTPTNPRKSLALSLSLLSSNPGLVYRLSLVRAITFRRCTRSLILLSLCSAVLTTELPKMHHCIHCLEHSAWWVPSDALQSDDVEPYGCTLTICAVRGKDGTKGCDQCDNENSWEPASLSLVSLPRSAANIVQLRNEHVQLLQTFHLHQLCDWISDAAFLNDSLVVDLHRKIEQARTQLKGTATARHVGGTASAAATTTTNGNVERNGEIALQVQMDISNCLREILETLQRRGSSCGTTPASSEEDEEPMDDPKSGKKRTAPDGNGQTETGGEEPRTK</sequence>
<feature type="region of interest" description="Disordered" evidence="1">
    <location>
        <begin position="234"/>
        <end position="280"/>
    </location>
</feature>
<evidence type="ECO:0000256" key="1">
    <source>
        <dbReference type="SAM" id="MobiDB-lite"/>
    </source>
</evidence>
<dbReference type="Proteomes" id="UP000544095">
    <property type="component" value="Unassembled WGS sequence"/>
</dbReference>
<comment type="caution">
    <text evidence="2">The sequence shown here is derived from an EMBL/GenBank/DDBJ whole genome shotgun (WGS) entry which is preliminary data.</text>
</comment>
<evidence type="ECO:0000313" key="2">
    <source>
        <dbReference type="EMBL" id="KAF5588166.1"/>
    </source>
</evidence>
<feature type="region of interest" description="Disordered" evidence="1">
    <location>
        <begin position="184"/>
        <end position="203"/>
    </location>
</feature>
<reference evidence="2 3" key="1">
    <citation type="submission" date="2020-05" db="EMBL/GenBank/DDBJ databases">
        <title>Identification and distribution of gene clusters putatively required for synthesis of sphingolipid metabolism inhibitors in phylogenetically diverse species of the filamentous fungus Fusarium.</title>
        <authorList>
            <person name="Kim H.-S."/>
            <person name="Busman M."/>
            <person name="Brown D.W."/>
            <person name="Divon H."/>
            <person name="Uhlig S."/>
            <person name="Proctor R.H."/>
        </authorList>
    </citation>
    <scope>NUCLEOTIDE SEQUENCE [LARGE SCALE GENOMIC DNA]</scope>
    <source>
        <strain evidence="2 3">NRRL 25211</strain>
    </source>
</reference>